<name>A0A0D6Q4E9_KOMEU</name>
<dbReference type="Proteomes" id="UP000032675">
    <property type="component" value="Unassembled WGS sequence"/>
</dbReference>
<dbReference type="EMBL" id="BANI01000512">
    <property type="protein sequence ID" value="GAN98193.1"/>
    <property type="molecule type" value="Genomic_DNA"/>
</dbReference>
<dbReference type="AlphaFoldDB" id="A0A0D6Q4E9"/>
<organism evidence="1 2">
    <name type="scientific">Komagataeibacter europaeus NBRC 3261</name>
    <dbReference type="NCBI Taxonomy" id="1234669"/>
    <lineage>
        <taxon>Bacteria</taxon>
        <taxon>Pseudomonadati</taxon>
        <taxon>Pseudomonadota</taxon>
        <taxon>Alphaproteobacteria</taxon>
        <taxon>Acetobacterales</taxon>
        <taxon>Acetobacteraceae</taxon>
        <taxon>Komagataeibacter</taxon>
    </lineage>
</organism>
<reference evidence="1 2" key="1">
    <citation type="submission" date="2012-11" db="EMBL/GenBank/DDBJ databases">
        <title>Whole genome sequence of Gluconacetobacter europaeus NBRC3261.</title>
        <authorList>
            <person name="Azuma Y."/>
            <person name="Higashiura N."/>
            <person name="Hirakawa H."/>
            <person name="Matsushita K."/>
        </authorList>
    </citation>
    <scope>NUCLEOTIDE SEQUENCE [LARGE SCALE GENOMIC DNA]</scope>
    <source>
        <strain evidence="1 2">NBRC 3261</strain>
    </source>
</reference>
<accession>A0A0D6Q4E9</accession>
<dbReference type="RefSeq" id="WP_048852656.1">
    <property type="nucleotide sequence ID" value="NZ_BANI01000512.1"/>
</dbReference>
<evidence type="ECO:0000313" key="2">
    <source>
        <dbReference type="Proteomes" id="UP000032675"/>
    </source>
</evidence>
<gene>
    <name evidence="1" type="ORF">Geu3261_0677_002</name>
</gene>
<proteinExistence type="predicted"/>
<protein>
    <submittedName>
        <fullName evidence="1">Uncharacterized protein</fullName>
    </submittedName>
</protein>
<evidence type="ECO:0000313" key="1">
    <source>
        <dbReference type="EMBL" id="GAN98193.1"/>
    </source>
</evidence>
<comment type="caution">
    <text evidence="1">The sequence shown here is derived from an EMBL/GenBank/DDBJ whole genome shotgun (WGS) entry which is preliminary data.</text>
</comment>
<sequence length="89" mass="8669">MMTAIPLTNQPQVVEIAPGNAATTPVSIASVAFDGVGNLTVTLSDGTVLDPVPCAQQIAAAFGGVALVVVDANGNLLANGKPVGKAVAS</sequence>